<name>A0A914RDK2_9BILA</name>
<accession>A0A914RDK2</accession>
<evidence type="ECO:0000313" key="3">
    <source>
        <dbReference type="WBParaSite" id="PDA_v2.g9735.t1"/>
    </source>
</evidence>
<feature type="compositionally biased region" description="Polar residues" evidence="1">
    <location>
        <begin position="10"/>
        <end position="22"/>
    </location>
</feature>
<feature type="region of interest" description="Disordered" evidence="1">
    <location>
        <begin position="1"/>
        <end position="107"/>
    </location>
</feature>
<evidence type="ECO:0000256" key="1">
    <source>
        <dbReference type="SAM" id="MobiDB-lite"/>
    </source>
</evidence>
<keyword evidence="2" id="KW-1185">Reference proteome</keyword>
<protein>
    <submittedName>
        <fullName evidence="3">Uncharacterized protein</fullName>
    </submittedName>
</protein>
<feature type="compositionally biased region" description="Low complexity" evidence="1">
    <location>
        <begin position="23"/>
        <end position="51"/>
    </location>
</feature>
<reference evidence="3" key="1">
    <citation type="submission" date="2022-11" db="UniProtKB">
        <authorList>
            <consortium name="WormBaseParasite"/>
        </authorList>
    </citation>
    <scope>IDENTIFICATION</scope>
</reference>
<proteinExistence type="predicted"/>
<sequence>MTTKGHESNGHASTNNSTDNAPTGNSSNFSLLGSNTTSVTCVTSTPSSVTSNKKTGNEEEVKTSSVSNSKSSRDSSRQHPKSLLNVAENKPKGEQENVREPENYYGPDGMGGVILKYQQDMEKKHLRLLELGLLDDLSSEDEMPVKEQSAVRKVLKRVLPKKSRRNDEEDKADTSMEAECAVEDESHFFALRKAVFAKEWNGVEGLLSKSFGKDFLTHREIHNLPEVYQFVPTQRLFKETVSANTSPPVSQRIGIVQSFLSTGYKLANEVVSHTSNFLRGALFSQNRTQGDELDRDPDEYFGDAYIQDDDYFDDLYVITTWEDIAESTKSIVSHFCDVLHKTSDTSAFRETMEERIRQIESFIQKMKLNHSLLKNVGFPRAPIRRSFESHVTLNSQRTGLKSVKVSPVDGEPDKCYKWTGRGAVRNNVKHMNVHLYQQ</sequence>
<dbReference type="WBParaSite" id="PDA_v2.g9735.t1">
    <property type="protein sequence ID" value="PDA_v2.g9735.t1"/>
    <property type="gene ID" value="PDA_v2.g9735"/>
</dbReference>
<evidence type="ECO:0000313" key="2">
    <source>
        <dbReference type="Proteomes" id="UP000887578"/>
    </source>
</evidence>
<dbReference type="Proteomes" id="UP000887578">
    <property type="component" value="Unplaced"/>
</dbReference>
<dbReference type="AlphaFoldDB" id="A0A914RDK2"/>
<feature type="compositionally biased region" description="Basic and acidic residues" evidence="1">
    <location>
        <begin position="89"/>
        <end position="102"/>
    </location>
</feature>
<organism evidence="2 3">
    <name type="scientific">Panagrolaimus davidi</name>
    <dbReference type="NCBI Taxonomy" id="227884"/>
    <lineage>
        <taxon>Eukaryota</taxon>
        <taxon>Metazoa</taxon>
        <taxon>Ecdysozoa</taxon>
        <taxon>Nematoda</taxon>
        <taxon>Chromadorea</taxon>
        <taxon>Rhabditida</taxon>
        <taxon>Tylenchina</taxon>
        <taxon>Panagrolaimomorpha</taxon>
        <taxon>Panagrolaimoidea</taxon>
        <taxon>Panagrolaimidae</taxon>
        <taxon>Panagrolaimus</taxon>
    </lineage>
</organism>